<keyword evidence="2" id="KW-1185">Reference proteome</keyword>
<dbReference type="EMBL" id="JAHRIP010052358">
    <property type="protein sequence ID" value="MEQ2301411.1"/>
    <property type="molecule type" value="Genomic_DNA"/>
</dbReference>
<sequence length="101" mass="11376">MDLLVNSNQLPNPYHRKGFQQHDAATTMLHGGDGDPSMACGKSDNRLLIAFFLLTIYQAFHSSIRARFVDCKINSCATNRYSLLNCESLLLHQMYLGYFSG</sequence>
<evidence type="ECO:0000313" key="2">
    <source>
        <dbReference type="Proteomes" id="UP001469553"/>
    </source>
</evidence>
<accession>A0ABV0Z763</accession>
<reference evidence="1 2" key="1">
    <citation type="submission" date="2021-06" db="EMBL/GenBank/DDBJ databases">
        <authorList>
            <person name="Palmer J.M."/>
        </authorList>
    </citation>
    <scope>NUCLEOTIDE SEQUENCE [LARGE SCALE GENOMIC DNA]</scope>
    <source>
        <strain evidence="1 2">AS_MEX2019</strain>
        <tissue evidence="1">Muscle</tissue>
    </source>
</reference>
<dbReference type="Proteomes" id="UP001469553">
    <property type="component" value="Unassembled WGS sequence"/>
</dbReference>
<protein>
    <submittedName>
        <fullName evidence="1">Uncharacterized protein</fullName>
    </submittedName>
</protein>
<evidence type="ECO:0000313" key="1">
    <source>
        <dbReference type="EMBL" id="MEQ2301411.1"/>
    </source>
</evidence>
<comment type="caution">
    <text evidence="1">The sequence shown here is derived from an EMBL/GenBank/DDBJ whole genome shotgun (WGS) entry which is preliminary data.</text>
</comment>
<name>A0ABV0Z763_9TELE</name>
<organism evidence="1 2">
    <name type="scientific">Ameca splendens</name>
    <dbReference type="NCBI Taxonomy" id="208324"/>
    <lineage>
        <taxon>Eukaryota</taxon>
        <taxon>Metazoa</taxon>
        <taxon>Chordata</taxon>
        <taxon>Craniata</taxon>
        <taxon>Vertebrata</taxon>
        <taxon>Euteleostomi</taxon>
        <taxon>Actinopterygii</taxon>
        <taxon>Neopterygii</taxon>
        <taxon>Teleostei</taxon>
        <taxon>Neoteleostei</taxon>
        <taxon>Acanthomorphata</taxon>
        <taxon>Ovalentaria</taxon>
        <taxon>Atherinomorphae</taxon>
        <taxon>Cyprinodontiformes</taxon>
        <taxon>Goodeidae</taxon>
        <taxon>Ameca</taxon>
    </lineage>
</organism>
<gene>
    <name evidence="1" type="ORF">AMECASPLE_035565</name>
</gene>
<proteinExistence type="predicted"/>